<dbReference type="PANTHER" id="PTHR30469">
    <property type="entry name" value="MULTIDRUG RESISTANCE PROTEIN MDTA"/>
    <property type="match status" value="1"/>
</dbReference>
<protein>
    <submittedName>
        <fullName evidence="9">Hemolysin D</fullName>
    </submittedName>
</protein>
<keyword evidence="5" id="KW-0472">Membrane</keyword>
<dbReference type="Gene3D" id="2.40.30.170">
    <property type="match status" value="1"/>
</dbReference>
<evidence type="ECO:0000256" key="3">
    <source>
        <dbReference type="ARBA" id="ARBA00022448"/>
    </source>
</evidence>
<evidence type="ECO:0000256" key="5">
    <source>
        <dbReference type="SAM" id="Phobius"/>
    </source>
</evidence>
<dbReference type="Gene3D" id="1.10.287.470">
    <property type="entry name" value="Helix hairpin bin"/>
    <property type="match status" value="1"/>
</dbReference>
<dbReference type="InterPro" id="IPR058625">
    <property type="entry name" value="MdtA-like_BSH"/>
</dbReference>
<evidence type="ECO:0000313" key="10">
    <source>
        <dbReference type="Proteomes" id="UP000060132"/>
    </source>
</evidence>
<keyword evidence="3" id="KW-0813">Transport</keyword>
<dbReference type="GO" id="GO:0015562">
    <property type="term" value="F:efflux transmembrane transporter activity"/>
    <property type="evidence" value="ECO:0007669"/>
    <property type="project" value="TreeGrafter"/>
</dbReference>
<feature type="domain" description="Multidrug resistance protein MdtA-like C-terminal permuted SH3" evidence="8">
    <location>
        <begin position="313"/>
        <end position="370"/>
    </location>
</feature>
<evidence type="ECO:0000259" key="6">
    <source>
        <dbReference type="Pfam" id="PF25876"/>
    </source>
</evidence>
<organism evidence="9 10">
    <name type="scientific">Haemophilus ducreyi</name>
    <dbReference type="NCBI Taxonomy" id="730"/>
    <lineage>
        <taxon>Bacteria</taxon>
        <taxon>Pseudomonadati</taxon>
        <taxon>Pseudomonadota</taxon>
        <taxon>Gammaproteobacteria</taxon>
        <taxon>Pasteurellales</taxon>
        <taxon>Pasteurellaceae</taxon>
        <taxon>Haemophilus</taxon>
    </lineage>
</organism>
<keyword evidence="5" id="KW-0812">Transmembrane</keyword>
<dbReference type="OMA" id="MAYGVFR"/>
<dbReference type="InterPro" id="IPR058624">
    <property type="entry name" value="MdtA-like_HH"/>
</dbReference>
<dbReference type="Pfam" id="PF25967">
    <property type="entry name" value="RND-MFP_C"/>
    <property type="match status" value="1"/>
</dbReference>
<comment type="similarity">
    <text evidence="2">Belongs to the membrane fusion protein (MFP) (TC 8.A.1) family.</text>
</comment>
<dbReference type="GO" id="GO:1990281">
    <property type="term" value="C:efflux pump complex"/>
    <property type="evidence" value="ECO:0007669"/>
    <property type="project" value="TreeGrafter"/>
</dbReference>
<evidence type="ECO:0000313" key="9">
    <source>
        <dbReference type="EMBL" id="AKO32349.1"/>
    </source>
</evidence>
<dbReference type="AlphaFoldDB" id="A0AAC8UC77"/>
<dbReference type="NCBIfam" id="TIGR01730">
    <property type="entry name" value="RND_mfp"/>
    <property type="match status" value="1"/>
</dbReference>
<name>A0AAC8UC77_HAEDC</name>
<evidence type="ECO:0000259" key="7">
    <source>
        <dbReference type="Pfam" id="PF25917"/>
    </source>
</evidence>
<feature type="domain" description="Multidrug resistance protein MdtA-like barrel-sandwich hybrid" evidence="7">
    <location>
        <begin position="60"/>
        <end position="214"/>
    </location>
</feature>
<dbReference type="InterPro" id="IPR058627">
    <property type="entry name" value="MdtA-like_C"/>
</dbReference>
<gene>
    <name evidence="9" type="ORF">RZ57_04060</name>
</gene>
<evidence type="ECO:0000256" key="4">
    <source>
        <dbReference type="SAM" id="Coils"/>
    </source>
</evidence>
<sequence>MRGIRLKKAIKILIVVILLGGVLFHWFRDNEEQKEIIIDVIKGNIQKNILASGILQAVDQVNIGAQVSGQIQDILVSEGQYVKKGELLAIIDPQLAQSELKLAKAELESSQANMLAKQAILKQYQTNFERHRKLIKQNASSQQEFDEARTRLEVAKADIRIAQSNLESANLRVTRAKTQLAYTEIRSPVDGTVVSIIAQSGQTLAAQQQVPTLMTLANIDTMKISAKISEADIMHVQAGAPVAFTLLGEPDKEYYAVLDSIKLVPTHIKSVETGTSNNHAIYYYATFKVPNPEHKFKISMTAAITITLDRRENVITLPFSALGKKVTSNQYQVMRLNEDGNVDTIIVTTGLRDNSHVEVVSGLSLKDKIILPISSSLNTSSNENEIYDLL</sequence>
<dbReference type="RefSeq" id="WP_010944946.1">
    <property type="nucleotide sequence ID" value="NZ_CP011218.1"/>
</dbReference>
<dbReference type="PANTHER" id="PTHR30469:SF33">
    <property type="entry name" value="SLR1207 PROTEIN"/>
    <property type="match status" value="1"/>
</dbReference>
<evidence type="ECO:0000256" key="2">
    <source>
        <dbReference type="ARBA" id="ARBA00009477"/>
    </source>
</evidence>
<comment type="subcellular location">
    <subcellularLocation>
        <location evidence="1">Cell envelope</location>
    </subcellularLocation>
</comment>
<dbReference type="SUPFAM" id="SSF111369">
    <property type="entry name" value="HlyD-like secretion proteins"/>
    <property type="match status" value="1"/>
</dbReference>
<dbReference type="Proteomes" id="UP000060132">
    <property type="component" value="Chromosome"/>
</dbReference>
<keyword evidence="5" id="KW-1133">Transmembrane helix</keyword>
<dbReference type="InterPro" id="IPR006143">
    <property type="entry name" value="RND_pump_MFP"/>
</dbReference>
<dbReference type="Pfam" id="PF25876">
    <property type="entry name" value="HH_MFP_RND"/>
    <property type="match status" value="1"/>
</dbReference>
<dbReference type="EMBL" id="CP011219">
    <property type="protein sequence ID" value="AKO32349.1"/>
    <property type="molecule type" value="Genomic_DNA"/>
</dbReference>
<reference evidence="9 10" key="1">
    <citation type="journal article" date="2015" name="PLoS Negl. Trop. Dis.">
        <title>Haemophilus ducreyi Cutaneous Ulcer Strains Are Nearly Identical to Class I Genital Ulcer Strains.</title>
        <authorList>
            <person name="Gangaiah D."/>
            <person name="Webb K.M."/>
            <person name="Humphreys T.L."/>
            <person name="Fortney K.R."/>
            <person name="Toh E."/>
            <person name="Tai A."/>
            <person name="Katz S.S."/>
            <person name="Pillay A."/>
            <person name="Chen C.Y."/>
            <person name="Roberts S.A."/>
            <person name="Munson R.S.Jr."/>
            <person name="Spinola S.M."/>
        </authorList>
    </citation>
    <scope>NUCLEOTIDE SEQUENCE [LARGE SCALE GENOMIC DNA]</scope>
    <source>
        <strain evidence="10">CLU2</strain>
    </source>
</reference>
<dbReference type="Pfam" id="PF25917">
    <property type="entry name" value="BSH_RND"/>
    <property type="match status" value="1"/>
</dbReference>
<dbReference type="Gene3D" id="6.20.50.140">
    <property type="match status" value="1"/>
</dbReference>
<proteinExistence type="inferred from homology"/>
<feature type="domain" description="Multidrug resistance protein MdtA-like alpha-helical hairpin" evidence="6">
    <location>
        <begin position="107"/>
        <end position="183"/>
    </location>
</feature>
<accession>A0AAC8UC77</accession>
<evidence type="ECO:0000259" key="8">
    <source>
        <dbReference type="Pfam" id="PF25967"/>
    </source>
</evidence>
<feature type="coiled-coil region" evidence="4">
    <location>
        <begin position="138"/>
        <end position="179"/>
    </location>
</feature>
<evidence type="ECO:0000256" key="1">
    <source>
        <dbReference type="ARBA" id="ARBA00004196"/>
    </source>
</evidence>
<feature type="transmembrane region" description="Helical" evidence="5">
    <location>
        <begin position="9"/>
        <end position="27"/>
    </location>
</feature>
<keyword evidence="4" id="KW-0175">Coiled coil</keyword>
<dbReference type="Gene3D" id="2.40.50.100">
    <property type="match status" value="2"/>
</dbReference>